<organism evidence="6">
    <name type="scientific">viral metagenome</name>
    <dbReference type="NCBI Taxonomy" id="1070528"/>
    <lineage>
        <taxon>unclassified sequences</taxon>
        <taxon>metagenomes</taxon>
        <taxon>organismal metagenomes</taxon>
    </lineage>
</organism>
<dbReference type="SUPFAM" id="SSF51735">
    <property type="entry name" value="NAD(P)-binding Rossmann-fold domains"/>
    <property type="match status" value="1"/>
</dbReference>
<dbReference type="PANTHER" id="PTHR43238:SF1">
    <property type="entry name" value="GDP-L-FUCOSE SYNTHASE"/>
    <property type="match status" value="1"/>
</dbReference>
<dbReference type="PANTHER" id="PTHR43238">
    <property type="entry name" value="GDP-L-FUCOSE SYNTHASE"/>
    <property type="match status" value="1"/>
</dbReference>
<keyword evidence="4" id="KW-0413">Isomerase</keyword>
<dbReference type="EMBL" id="MN738857">
    <property type="protein sequence ID" value="QHT28422.1"/>
    <property type="molecule type" value="Genomic_DNA"/>
</dbReference>
<name>A0A6C0EI11_9ZZZZ</name>
<sequence>MKILITGGTGLIGNAMRRILDETETTHECVYLSSKDYDLTNYDECDKCFKDHKPDIVIHLAANVGGLFKNLNYKVDMFETNMSMNTNVLKACHKNNVSKCVSCLSTCIFPNDTTYPIDETMLHNGPPHYSNDAYAYAKRMVDVQSQAYHDQYNKMFVSVIPTNIYGPQDNFHLEDSHVIPALIHQCYLAKKGFRPFIVRGTGKPLRQFIYSDDLAILILKVALCYEDKEPIILSVPEKDEVSIEDVAKIISKKMDYENNLYFDNHYSDGQYKKTANNNKLMKWLNAPFEFTPIEVGLERTIDWFIENYETLRK</sequence>
<dbReference type="AlphaFoldDB" id="A0A6C0EI11"/>
<accession>A0A6C0EI11</accession>
<dbReference type="InterPro" id="IPR001509">
    <property type="entry name" value="Epimerase_deHydtase"/>
</dbReference>
<evidence type="ECO:0000313" key="6">
    <source>
        <dbReference type="EMBL" id="QHT28422.1"/>
    </source>
</evidence>
<dbReference type="InterPro" id="IPR028614">
    <property type="entry name" value="GDP_fucose/colitose_synth"/>
</dbReference>
<evidence type="ECO:0000256" key="4">
    <source>
        <dbReference type="ARBA" id="ARBA00023235"/>
    </source>
</evidence>
<dbReference type="HAMAP" id="MF_00956">
    <property type="entry name" value="GDP_fucose_synth"/>
    <property type="match status" value="1"/>
</dbReference>
<comment type="similarity">
    <text evidence="1">Belongs to the NAD(P)-dependent epimerase/dehydratase family. Fucose synthase subfamily.</text>
</comment>
<keyword evidence="3" id="KW-0560">Oxidoreductase</keyword>
<keyword evidence="2" id="KW-0521">NADP</keyword>
<feature type="domain" description="NAD-dependent epimerase/dehydratase" evidence="5">
    <location>
        <begin position="3"/>
        <end position="226"/>
    </location>
</feature>
<evidence type="ECO:0000256" key="3">
    <source>
        <dbReference type="ARBA" id="ARBA00023002"/>
    </source>
</evidence>
<dbReference type="InterPro" id="IPR036291">
    <property type="entry name" value="NAD(P)-bd_dom_sf"/>
</dbReference>
<dbReference type="CDD" id="cd05239">
    <property type="entry name" value="GDP_FS_SDR_e"/>
    <property type="match status" value="1"/>
</dbReference>
<proteinExistence type="inferred from homology"/>
<protein>
    <recommendedName>
        <fullName evidence="5">NAD-dependent epimerase/dehydratase domain-containing protein</fullName>
    </recommendedName>
</protein>
<dbReference type="Gene3D" id="3.90.25.10">
    <property type="entry name" value="UDP-galactose 4-epimerase, domain 1"/>
    <property type="match status" value="1"/>
</dbReference>
<evidence type="ECO:0000256" key="2">
    <source>
        <dbReference type="ARBA" id="ARBA00022857"/>
    </source>
</evidence>
<dbReference type="Gene3D" id="3.40.50.720">
    <property type="entry name" value="NAD(P)-binding Rossmann-like Domain"/>
    <property type="match status" value="1"/>
</dbReference>
<dbReference type="Pfam" id="PF01370">
    <property type="entry name" value="Epimerase"/>
    <property type="match status" value="1"/>
</dbReference>
<evidence type="ECO:0000259" key="5">
    <source>
        <dbReference type="Pfam" id="PF01370"/>
    </source>
</evidence>
<reference evidence="6" key="1">
    <citation type="journal article" date="2020" name="Nature">
        <title>Giant virus diversity and host interactions through global metagenomics.</title>
        <authorList>
            <person name="Schulz F."/>
            <person name="Roux S."/>
            <person name="Paez-Espino D."/>
            <person name="Jungbluth S."/>
            <person name="Walsh D.A."/>
            <person name="Denef V.J."/>
            <person name="McMahon K.D."/>
            <person name="Konstantinidis K.T."/>
            <person name="Eloe-Fadrosh E.A."/>
            <person name="Kyrpides N.C."/>
            <person name="Woyke T."/>
        </authorList>
    </citation>
    <scope>NUCLEOTIDE SEQUENCE</scope>
    <source>
        <strain evidence="6">GVMAG-M-3300001348-25</strain>
    </source>
</reference>
<dbReference type="GO" id="GO:0050577">
    <property type="term" value="F:GDP-L-fucose synthase activity"/>
    <property type="evidence" value="ECO:0007669"/>
    <property type="project" value="TreeGrafter"/>
</dbReference>
<dbReference type="GO" id="GO:0016853">
    <property type="term" value="F:isomerase activity"/>
    <property type="evidence" value="ECO:0007669"/>
    <property type="project" value="UniProtKB-KW"/>
</dbReference>
<evidence type="ECO:0000256" key="1">
    <source>
        <dbReference type="ARBA" id="ARBA00005959"/>
    </source>
</evidence>